<dbReference type="Gene3D" id="1.10.3210.10">
    <property type="entry name" value="Hypothetical protein af1432"/>
    <property type="match status" value="1"/>
</dbReference>
<dbReference type="InterPro" id="IPR014729">
    <property type="entry name" value="Rossmann-like_a/b/a_fold"/>
</dbReference>
<dbReference type="RefSeq" id="WP_027123460.1">
    <property type="nucleotide sequence ID" value="NZ_CP103423.1"/>
</dbReference>
<keyword evidence="16" id="KW-1185">Reference proteome</keyword>
<dbReference type="EMBL" id="CP103423">
    <property type="protein sequence ID" value="UWD33956.1"/>
    <property type="molecule type" value="Genomic_DNA"/>
</dbReference>
<evidence type="ECO:0000256" key="4">
    <source>
        <dbReference type="ARBA" id="ARBA00022679"/>
    </source>
</evidence>
<reference evidence="15" key="1">
    <citation type="submission" date="2022-08" db="EMBL/GenBank/DDBJ databases">
        <title>Complete genome sequence of Mycoplasma molare type strain H 542.</title>
        <authorList>
            <person name="Spergser J."/>
        </authorList>
    </citation>
    <scope>NUCLEOTIDE SEQUENCE</scope>
    <source>
        <strain evidence="15">H 542</strain>
    </source>
</reference>
<evidence type="ECO:0000256" key="11">
    <source>
        <dbReference type="ARBA" id="ARBA00048721"/>
    </source>
</evidence>
<evidence type="ECO:0000256" key="6">
    <source>
        <dbReference type="ARBA" id="ARBA00022723"/>
    </source>
</evidence>
<name>A0ABY5TWJ1_9BACT</name>
<keyword evidence="7 12" id="KW-0547">Nucleotide-binding</keyword>
<dbReference type="InterPro" id="IPR006674">
    <property type="entry name" value="HD_domain"/>
</dbReference>
<dbReference type="PANTHER" id="PTHR39321">
    <property type="entry name" value="NICOTINATE-NUCLEOTIDE ADENYLYLTRANSFERASE-RELATED"/>
    <property type="match status" value="1"/>
</dbReference>
<keyword evidence="5 12" id="KW-0548">Nucleotidyltransferase</keyword>
<sequence length="359" mass="42305">MKIGIFGGSFDPIHKGHIEIANESIKVLRLDKLYFVPVYRNPFKSKNSYANWEDRVKMIEDVKPDKSEISLFEIKRKGISYTIDTVSYFKNKFPNDEIYLILGSDNLDKLHKWREIENISKSVKIVIFKRSKKINKENIKKFNCILLNNRIFESSSTEVKFGNFKNLFPQTLEYIGKNFLYILDILNNTTDAKLNKHCRFTASLAAEYAKHLGYDAKIAWFSGLVHDLTKKWTIEIHREFLIANNLDESKYPDYKLHQTTCSLWLEKYYKVNNPEIVRAISVHTSLDLEMGTLDKIVFMADKLCQGRKWEGIQKIRELAFQDFDLAFKKVVEHIKQFNLNKTSVSEEQLNIYDYWISKY</sequence>
<evidence type="ECO:0000256" key="7">
    <source>
        <dbReference type="ARBA" id="ARBA00022741"/>
    </source>
</evidence>
<dbReference type="InterPro" id="IPR005249">
    <property type="entry name" value="YqeK"/>
</dbReference>
<dbReference type="CDD" id="cd02165">
    <property type="entry name" value="NMNAT"/>
    <property type="match status" value="1"/>
</dbReference>
<dbReference type="HAMAP" id="MF_00244">
    <property type="entry name" value="NaMN_adenylyltr"/>
    <property type="match status" value="1"/>
</dbReference>
<dbReference type="Proteomes" id="UP001058364">
    <property type="component" value="Chromosome"/>
</dbReference>
<dbReference type="Pfam" id="PF01966">
    <property type="entry name" value="HD"/>
    <property type="match status" value="1"/>
</dbReference>
<dbReference type="Pfam" id="PF01467">
    <property type="entry name" value="CTP_transf_like"/>
    <property type="match status" value="1"/>
</dbReference>
<dbReference type="GO" id="GO:0004515">
    <property type="term" value="F:nicotinate-nucleotide adenylyltransferase activity"/>
    <property type="evidence" value="ECO:0007669"/>
    <property type="project" value="UniProtKB-EC"/>
</dbReference>
<evidence type="ECO:0000259" key="14">
    <source>
        <dbReference type="Pfam" id="PF01966"/>
    </source>
</evidence>
<feature type="domain" description="HD" evidence="14">
    <location>
        <begin position="196"/>
        <end position="303"/>
    </location>
</feature>
<comment type="catalytic activity">
    <reaction evidence="11 12">
        <text>nicotinate beta-D-ribonucleotide + ATP + H(+) = deamido-NAD(+) + diphosphate</text>
        <dbReference type="Rhea" id="RHEA:22860"/>
        <dbReference type="ChEBI" id="CHEBI:15378"/>
        <dbReference type="ChEBI" id="CHEBI:30616"/>
        <dbReference type="ChEBI" id="CHEBI:33019"/>
        <dbReference type="ChEBI" id="CHEBI:57502"/>
        <dbReference type="ChEBI" id="CHEBI:58437"/>
        <dbReference type="EC" id="2.7.7.18"/>
    </reaction>
</comment>
<dbReference type="NCBIfam" id="TIGR00482">
    <property type="entry name" value="nicotinate (nicotinamide) nucleotide adenylyltransferase"/>
    <property type="match status" value="1"/>
</dbReference>
<evidence type="ECO:0000256" key="5">
    <source>
        <dbReference type="ARBA" id="ARBA00022695"/>
    </source>
</evidence>
<evidence type="ECO:0000256" key="12">
    <source>
        <dbReference type="HAMAP-Rule" id="MF_00244"/>
    </source>
</evidence>
<evidence type="ECO:0000256" key="2">
    <source>
        <dbReference type="ARBA" id="ARBA00005019"/>
    </source>
</evidence>
<evidence type="ECO:0000256" key="3">
    <source>
        <dbReference type="ARBA" id="ARBA00022642"/>
    </source>
</evidence>
<dbReference type="Gene3D" id="3.40.50.620">
    <property type="entry name" value="HUPs"/>
    <property type="match status" value="1"/>
</dbReference>
<protein>
    <recommendedName>
        <fullName evidence="12">Probable nicotinate-nucleotide adenylyltransferase</fullName>
        <ecNumber evidence="12">2.7.7.18</ecNumber>
    </recommendedName>
    <alternativeName>
        <fullName evidence="12">Deamido-NAD(+) diphosphorylase</fullName>
    </alternativeName>
    <alternativeName>
        <fullName evidence="12">Deamido-NAD(+) pyrophosphorylase</fullName>
    </alternativeName>
    <alternativeName>
        <fullName evidence="12">Nicotinate mononucleotide adenylyltransferase</fullName>
        <shortName evidence="12">NaMN adenylyltransferase</shortName>
    </alternativeName>
</protein>
<keyword evidence="6" id="KW-0479">Metal-binding</keyword>
<feature type="domain" description="Cytidyltransferase-like" evidence="13">
    <location>
        <begin position="5"/>
        <end position="160"/>
    </location>
</feature>
<organism evidence="15 16">
    <name type="scientific">Mesomycoplasma molare</name>
    <dbReference type="NCBI Taxonomy" id="171288"/>
    <lineage>
        <taxon>Bacteria</taxon>
        <taxon>Bacillati</taxon>
        <taxon>Mycoplasmatota</taxon>
        <taxon>Mycoplasmoidales</taxon>
        <taxon>Metamycoplasmataceae</taxon>
        <taxon>Mesomycoplasma</taxon>
    </lineage>
</organism>
<dbReference type="NCBIfam" id="NF005519">
    <property type="entry name" value="PRK07152.1"/>
    <property type="match status" value="1"/>
</dbReference>
<keyword evidence="9 12" id="KW-0067">ATP-binding</keyword>
<dbReference type="SUPFAM" id="SSF109604">
    <property type="entry name" value="HD-domain/PDEase-like"/>
    <property type="match status" value="1"/>
</dbReference>
<evidence type="ECO:0000313" key="16">
    <source>
        <dbReference type="Proteomes" id="UP001058364"/>
    </source>
</evidence>
<accession>A0ABY5TWJ1</accession>
<comment type="pathway">
    <text evidence="2 12">Cofactor biosynthesis; NAD(+) biosynthesis; deamido-NAD(+) from nicotinate D-ribonucleotide: step 1/1.</text>
</comment>
<dbReference type="NCBIfam" id="TIGR00125">
    <property type="entry name" value="cyt_tran_rel"/>
    <property type="match status" value="1"/>
</dbReference>
<comment type="function">
    <text evidence="1 12">Catalyzes the reversible adenylation of nicotinate mononucleotide (NaMN) to nicotinic acid adenine dinucleotide (NaAD).</text>
</comment>
<evidence type="ECO:0000313" key="15">
    <source>
        <dbReference type="EMBL" id="UWD33956.1"/>
    </source>
</evidence>
<comment type="similarity">
    <text evidence="12">Belongs to the NadD family.</text>
</comment>
<evidence type="ECO:0000256" key="10">
    <source>
        <dbReference type="ARBA" id="ARBA00023027"/>
    </source>
</evidence>
<keyword evidence="8" id="KW-0378">Hydrolase</keyword>
<keyword evidence="10 12" id="KW-0520">NAD</keyword>
<proteinExistence type="inferred from homology"/>
<dbReference type="PANTHER" id="PTHR39321:SF3">
    <property type="entry name" value="PHOSPHOPANTETHEINE ADENYLYLTRANSFERASE"/>
    <property type="match status" value="1"/>
</dbReference>
<evidence type="ECO:0000259" key="13">
    <source>
        <dbReference type="Pfam" id="PF01467"/>
    </source>
</evidence>
<dbReference type="EC" id="2.7.7.18" evidence="12"/>
<keyword evidence="4 12" id="KW-0808">Transferase</keyword>
<dbReference type="InterPro" id="IPR004821">
    <property type="entry name" value="Cyt_trans-like"/>
</dbReference>
<evidence type="ECO:0000256" key="1">
    <source>
        <dbReference type="ARBA" id="ARBA00002324"/>
    </source>
</evidence>
<dbReference type="NCBIfam" id="TIGR00488">
    <property type="entry name" value="bis(5'-nucleosyl)-tetraphosphatase (symmetrical) YqeK"/>
    <property type="match status" value="1"/>
</dbReference>
<gene>
    <name evidence="12" type="primary">nadD</name>
    <name evidence="15" type="ORF">NX772_02505</name>
</gene>
<evidence type="ECO:0000256" key="8">
    <source>
        <dbReference type="ARBA" id="ARBA00022801"/>
    </source>
</evidence>
<dbReference type="InterPro" id="IPR005248">
    <property type="entry name" value="NadD/NMNAT"/>
</dbReference>
<dbReference type="SUPFAM" id="SSF52374">
    <property type="entry name" value="Nucleotidylyl transferase"/>
    <property type="match status" value="1"/>
</dbReference>
<keyword evidence="3 12" id="KW-0662">Pyridine nucleotide biosynthesis</keyword>
<evidence type="ECO:0000256" key="9">
    <source>
        <dbReference type="ARBA" id="ARBA00022840"/>
    </source>
</evidence>